<dbReference type="STRING" id="35608.A0A2U1QJV5"/>
<protein>
    <submittedName>
        <fullName evidence="4">Zinc-ribbon domain-containing protein</fullName>
    </submittedName>
</protein>
<dbReference type="Proteomes" id="UP000245207">
    <property type="component" value="Unassembled WGS sequence"/>
</dbReference>
<feature type="region of interest" description="Disordered" evidence="1">
    <location>
        <begin position="536"/>
        <end position="555"/>
    </location>
</feature>
<gene>
    <name evidence="4" type="ORF">CTI12_AA021240</name>
</gene>
<keyword evidence="5" id="KW-1185">Reference proteome</keyword>
<organism evidence="4 5">
    <name type="scientific">Artemisia annua</name>
    <name type="common">Sweet wormwood</name>
    <dbReference type="NCBI Taxonomy" id="35608"/>
    <lineage>
        <taxon>Eukaryota</taxon>
        <taxon>Viridiplantae</taxon>
        <taxon>Streptophyta</taxon>
        <taxon>Embryophyta</taxon>
        <taxon>Tracheophyta</taxon>
        <taxon>Spermatophyta</taxon>
        <taxon>Magnoliopsida</taxon>
        <taxon>eudicotyledons</taxon>
        <taxon>Gunneridae</taxon>
        <taxon>Pentapetalae</taxon>
        <taxon>asterids</taxon>
        <taxon>campanulids</taxon>
        <taxon>Asterales</taxon>
        <taxon>Asteraceae</taxon>
        <taxon>Asteroideae</taxon>
        <taxon>Anthemideae</taxon>
        <taxon>Artemisiinae</taxon>
        <taxon>Artemisia</taxon>
    </lineage>
</organism>
<feature type="compositionally biased region" description="Polar residues" evidence="1">
    <location>
        <begin position="218"/>
        <end position="231"/>
    </location>
</feature>
<name>A0A2U1QJV5_ARTAN</name>
<dbReference type="GO" id="GO:1900150">
    <property type="term" value="P:regulation of defense response to fungus"/>
    <property type="evidence" value="ECO:0007669"/>
    <property type="project" value="InterPro"/>
</dbReference>
<feature type="compositionally biased region" description="Basic and acidic residues" evidence="1">
    <location>
        <begin position="285"/>
        <end position="306"/>
    </location>
</feature>
<feature type="compositionally biased region" description="Basic and acidic residues" evidence="1">
    <location>
        <begin position="198"/>
        <end position="210"/>
    </location>
</feature>
<feature type="compositionally biased region" description="Basic and acidic residues" evidence="1">
    <location>
        <begin position="668"/>
        <end position="683"/>
    </location>
</feature>
<feature type="compositionally biased region" description="Basic and acidic residues" evidence="1">
    <location>
        <begin position="169"/>
        <end position="188"/>
    </location>
</feature>
<accession>A0A2U1QJV5</accession>
<proteinExistence type="predicted"/>
<feature type="domain" description="Probable zinc-ribbon" evidence="2">
    <location>
        <begin position="574"/>
        <end position="618"/>
    </location>
</feature>
<feature type="compositionally biased region" description="Polar residues" evidence="1">
    <location>
        <begin position="67"/>
        <end position="89"/>
    </location>
</feature>
<evidence type="ECO:0000313" key="4">
    <source>
        <dbReference type="EMBL" id="PWA98311.1"/>
    </source>
</evidence>
<dbReference type="AlphaFoldDB" id="A0A2U1QJV5"/>
<feature type="region of interest" description="Disordered" evidence="1">
    <location>
        <begin position="39"/>
        <end position="306"/>
    </location>
</feature>
<feature type="compositionally biased region" description="Basic and acidic residues" evidence="1">
    <location>
        <begin position="138"/>
        <end position="157"/>
    </location>
</feature>
<feature type="domain" description="Enhanced disease resistance 4-like N-terminal" evidence="3">
    <location>
        <begin position="8"/>
        <end position="41"/>
    </location>
</feature>
<reference evidence="4 5" key="1">
    <citation type="journal article" date="2018" name="Mol. Plant">
        <title>The genome of Artemisia annua provides insight into the evolution of Asteraceae family and artemisinin biosynthesis.</title>
        <authorList>
            <person name="Shen Q."/>
            <person name="Zhang L."/>
            <person name="Liao Z."/>
            <person name="Wang S."/>
            <person name="Yan T."/>
            <person name="Shi P."/>
            <person name="Liu M."/>
            <person name="Fu X."/>
            <person name="Pan Q."/>
            <person name="Wang Y."/>
            <person name="Lv Z."/>
            <person name="Lu X."/>
            <person name="Zhang F."/>
            <person name="Jiang W."/>
            <person name="Ma Y."/>
            <person name="Chen M."/>
            <person name="Hao X."/>
            <person name="Li L."/>
            <person name="Tang Y."/>
            <person name="Lv G."/>
            <person name="Zhou Y."/>
            <person name="Sun X."/>
            <person name="Brodelius P.E."/>
            <person name="Rose J.K.C."/>
            <person name="Tang K."/>
        </authorList>
    </citation>
    <scope>NUCLEOTIDE SEQUENCE [LARGE SCALE GENOMIC DNA]</scope>
    <source>
        <strain evidence="5">cv. Huhao1</strain>
        <tissue evidence="4">Leaf</tissue>
    </source>
</reference>
<sequence length="739" mass="83218">MTSKMNAKIRLVRCPKCRNVLPEPPEVQVYQCGGCGAKLQAKKPRNSAVDTTSQRPEDDNSGKQKMEQVSNDQEAGSSSNQPSLVNSISKPDLKSDHNDLHSSTEDQDAAENVENSTIGSPSGGVNEYLFGKQKKHRLSDNHNDPRSSTELSGHEDPESSPEVAAHNRKVQEQKQENDRYQEEVEKQENVIVNQTSVEYEHPVGKQKMEELSDDPETDSSSNKKLLANSINEQDRNKDYNEDPESSPESTVHSRLDHQEFLSCRTGGEFEESGEELTSGSSSELNEIKRPSRESISKKKIIRDSEGGSKSTFKSLIAEKLLDTRPKKAVYMDEEDILSDDESADLNPRRRFDRVSSAETLANTQFGGTSHYYGYEGSTSSFDGNESQFTRKNRIGFKGNEHVDSGNVNRFKRRNRLTDARPVYGLKGFHANARHSSPMIPENPKMERLELLKMVRELQDQLDRTNISNSHQLPPYYNHALNNPARYTHRMAFSGETTAVNRQHEGYQCYPQDRHFSAQLPRQHAYSNGSHYGPNTYYSPRYSGHSSPQHPSESEFSAPVRYDLTKKKRFVRPIAGGAPWITCYRCSELLQLPQSFLVFKKRSHSLRCGACLKVLNFTLDGTHVSRYYPEETLAAPPSSEVEDYDKSTGLRAYPVSCSDRSFQKSYSTETDKKSSREFSEERGKATMSRDPSDSTRPSSSKTSGRRNTTSEIEEVGPTNNGSPLHWLMGYASPSKVIRGS</sequence>
<feature type="compositionally biased region" description="Polar residues" evidence="1">
    <location>
        <begin position="543"/>
        <end position="554"/>
    </location>
</feature>
<evidence type="ECO:0000313" key="5">
    <source>
        <dbReference type="Proteomes" id="UP000245207"/>
    </source>
</evidence>
<dbReference type="PANTHER" id="PTHR31105:SF38">
    <property type="entry name" value="PROTEIN ENHANCED DISEASE RESISTANCE 4"/>
    <property type="match status" value="1"/>
</dbReference>
<dbReference type="InterPro" id="IPR055126">
    <property type="entry name" value="EDR4-like_N"/>
</dbReference>
<dbReference type="Pfam" id="PF22910">
    <property type="entry name" value="EDR4-like_1st"/>
    <property type="match status" value="1"/>
</dbReference>
<evidence type="ECO:0000259" key="3">
    <source>
        <dbReference type="Pfam" id="PF22910"/>
    </source>
</evidence>
<feature type="compositionally biased region" description="Basic and acidic residues" evidence="1">
    <location>
        <begin position="91"/>
        <end position="104"/>
    </location>
</feature>
<dbReference type="Pfam" id="PF11331">
    <property type="entry name" value="Zn_ribbon_12"/>
    <property type="match status" value="1"/>
</dbReference>
<dbReference type="EMBL" id="PKPP01000073">
    <property type="protein sequence ID" value="PWA98311.1"/>
    <property type="molecule type" value="Genomic_DNA"/>
</dbReference>
<dbReference type="OrthoDB" id="1930285at2759"/>
<feature type="compositionally biased region" description="Low complexity" evidence="1">
    <location>
        <begin position="275"/>
        <end position="284"/>
    </location>
</feature>
<dbReference type="InterPro" id="IPR040244">
    <property type="entry name" value="EDR4-like"/>
</dbReference>
<evidence type="ECO:0000256" key="1">
    <source>
        <dbReference type="SAM" id="MobiDB-lite"/>
    </source>
</evidence>
<evidence type="ECO:0000259" key="2">
    <source>
        <dbReference type="Pfam" id="PF11331"/>
    </source>
</evidence>
<comment type="caution">
    <text evidence="4">The sequence shown here is derived from an EMBL/GenBank/DDBJ whole genome shotgun (WGS) entry which is preliminary data.</text>
</comment>
<dbReference type="InterPro" id="IPR021480">
    <property type="entry name" value="Zinc_ribbon_12"/>
</dbReference>
<feature type="compositionally biased region" description="Basic and acidic residues" evidence="1">
    <location>
        <begin position="55"/>
        <end position="66"/>
    </location>
</feature>
<dbReference type="PANTHER" id="PTHR31105">
    <property type="entry name" value="EXTRA-LARGE G-PROTEIN-LIKE"/>
    <property type="match status" value="1"/>
</dbReference>
<feature type="region of interest" description="Disordered" evidence="1">
    <location>
        <begin position="663"/>
        <end position="739"/>
    </location>
</feature>